<keyword evidence="2 6" id="KW-0812">Transmembrane</keyword>
<evidence type="ECO:0000256" key="6">
    <source>
        <dbReference type="SAM" id="Phobius"/>
    </source>
</evidence>
<feature type="transmembrane region" description="Helical" evidence="6">
    <location>
        <begin position="103"/>
        <end position="123"/>
    </location>
</feature>
<evidence type="ECO:0000256" key="2">
    <source>
        <dbReference type="ARBA" id="ARBA00022692"/>
    </source>
</evidence>
<evidence type="ECO:0000256" key="5">
    <source>
        <dbReference type="ARBA" id="ARBA00038359"/>
    </source>
</evidence>
<evidence type="ECO:0000256" key="1">
    <source>
        <dbReference type="ARBA" id="ARBA00004141"/>
    </source>
</evidence>
<evidence type="ECO:0000256" key="4">
    <source>
        <dbReference type="ARBA" id="ARBA00023136"/>
    </source>
</evidence>
<feature type="transmembrane region" description="Helical" evidence="6">
    <location>
        <begin position="252"/>
        <end position="273"/>
    </location>
</feature>
<feature type="transmembrane region" description="Helical" evidence="6">
    <location>
        <begin position="215"/>
        <end position="237"/>
    </location>
</feature>
<dbReference type="AlphaFoldDB" id="A0AA39U5J4"/>
<reference evidence="8" key="1">
    <citation type="submission" date="2023-03" db="EMBL/GenBank/DDBJ databases">
        <title>Complete genome of Cladonia borealis.</title>
        <authorList>
            <person name="Park H."/>
        </authorList>
    </citation>
    <scope>NUCLEOTIDE SEQUENCE</scope>
    <source>
        <strain evidence="8">ANT050790</strain>
    </source>
</reference>
<evidence type="ECO:0000313" key="9">
    <source>
        <dbReference type="Proteomes" id="UP001166286"/>
    </source>
</evidence>
<dbReference type="PANTHER" id="PTHR33048">
    <property type="entry name" value="PTH11-LIKE INTEGRAL MEMBRANE PROTEIN (AFU_ORTHOLOGUE AFUA_5G11245)"/>
    <property type="match status" value="1"/>
</dbReference>
<protein>
    <recommendedName>
        <fullName evidence="7">Rhodopsin domain-containing protein</fullName>
    </recommendedName>
</protein>
<name>A0AA39U5J4_9LECA</name>
<evidence type="ECO:0000259" key="7">
    <source>
        <dbReference type="Pfam" id="PF20684"/>
    </source>
</evidence>
<evidence type="ECO:0000313" key="8">
    <source>
        <dbReference type="EMBL" id="KAK0508241.1"/>
    </source>
</evidence>
<dbReference type="Pfam" id="PF20684">
    <property type="entry name" value="Fung_rhodopsin"/>
    <property type="match status" value="1"/>
</dbReference>
<comment type="caution">
    <text evidence="8">The sequence shown here is derived from an EMBL/GenBank/DDBJ whole genome shotgun (WGS) entry which is preliminary data.</text>
</comment>
<dbReference type="Proteomes" id="UP001166286">
    <property type="component" value="Unassembled WGS sequence"/>
</dbReference>
<gene>
    <name evidence="8" type="ORF">JMJ35_009325</name>
</gene>
<comment type="similarity">
    <text evidence="5">Belongs to the SAT4 family.</text>
</comment>
<organism evidence="8 9">
    <name type="scientific">Cladonia borealis</name>
    <dbReference type="NCBI Taxonomy" id="184061"/>
    <lineage>
        <taxon>Eukaryota</taxon>
        <taxon>Fungi</taxon>
        <taxon>Dikarya</taxon>
        <taxon>Ascomycota</taxon>
        <taxon>Pezizomycotina</taxon>
        <taxon>Lecanoromycetes</taxon>
        <taxon>OSLEUM clade</taxon>
        <taxon>Lecanoromycetidae</taxon>
        <taxon>Lecanorales</taxon>
        <taxon>Lecanorineae</taxon>
        <taxon>Cladoniaceae</taxon>
        <taxon>Cladonia</taxon>
    </lineage>
</organism>
<keyword evidence="4 6" id="KW-0472">Membrane</keyword>
<proteinExistence type="inferred from homology"/>
<keyword evidence="9" id="KW-1185">Reference proteome</keyword>
<accession>A0AA39U5J4</accession>
<feature type="transmembrane region" description="Helical" evidence="6">
    <location>
        <begin position="135"/>
        <end position="156"/>
    </location>
</feature>
<dbReference type="EMBL" id="JAFEKC020000021">
    <property type="protein sequence ID" value="KAK0508241.1"/>
    <property type="molecule type" value="Genomic_DNA"/>
</dbReference>
<comment type="subcellular location">
    <subcellularLocation>
        <location evidence="1">Membrane</location>
        <topology evidence="1">Multi-pass membrane protein</topology>
    </subcellularLocation>
</comment>
<dbReference type="InterPro" id="IPR049326">
    <property type="entry name" value="Rhodopsin_dom_fungi"/>
</dbReference>
<feature type="domain" description="Rhodopsin" evidence="7">
    <location>
        <begin position="46"/>
        <end position="269"/>
    </location>
</feature>
<sequence>MIAPSRKGIALLCINAVFCTLATTACVLRFRNNLSRARKGLLPWRHFILTDSLVLGAMVLVNLNGAFRIVLAAIVLGGVGWNIDQLTVEQVEWALKALFVEELAWTTSLCLLKFALIILYGRVFIANTGMKHARLIQVIAFAAVSGLLIGSITYYLTECRPLAAAWTPNLGNCHNQRQGWLGTGIANLITDVVIFSVPFVWLLDLKMSLHNKITVGIQLFVGAIVSIISFIRIFFVLRSDPDNVTGSVVKPDIFSCIELTMAIVFASVAGIAGREAISNFVDRFIVPRSTNRARVGYHRSTSKQSNAGSRDVRMVDSRNWVKIDPSMGEALVVSIDAVSKV</sequence>
<keyword evidence="3 6" id="KW-1133">Transmembrane helix</keyword>
<feature type="transmembrane region" description="Helical" evidence="6">
    <location>
        <begin position="9"/>
        <end position="30"/>
    </location>
</feature>
<dbReference type="PROSITE" id="PS51257">
    <property type="entry name" value="PROKAR_LIPOPROTEIN"/>
    <property type="match status" value="1"/>
</dbReference>
<dbReference type="InterPro" id="IPR052337">
    <property type="entry name" value="SAT4-like"/>
</dbReference>
<dbReference type="GO" id="GO:0016020">
    <property type="term" value="C:membrane"/>
    <property type="evidence" value="ECO:0007669"/>
    <property type="project" value="UniProtKB-SubCell"/>
</dbReference>
<evidence type="ECO:0000256" key="3">
    <source>
        <dbReference type="ARBA" id="ARBA00022989"/>
    </source>
</evidence>
<dbReference type="PANTHER" id="PTHR33048:SF47">
    <property type="entry name" value="INTEGRAL MEMBRANE PROTEIN-RELATED"/>
    <property type="match status" value="1"/>
</dbReference>
<feature type="transmembrane region" description="Helical" evidence="6">
    <location>
        <begin position="180"/>
        <end position="203"/>
    </location>
</feature>